<dbReference type="EMBL" id="JAGIOC010000001">
    <property type="protein sequence ID" value="MBP2408989.1"/>
    <property type="molecule type" value="Genomic_DNA"/>
</dbReference>
<dbReference type="RefSeq" id="WP_209890262.1">
    <property type="nucleotide sequence ID" value="NZ_BAAAJV010000005.1"/>
</dbReference>
<name>A0ABS4YJR4_9MICO</name>
<feature type="region of interest" description="Disordered" evidence="2">
    <location>
        <begin position="404"/>
        <end position="465"/>
    </location>
</feature>
<keyword evidence="3" id="KW-0812">Transmembrane</keyword>
<gene>
    <name evidence="4" type="ORF">JOF44_001892</name>
</gene>
<dbReference type="InterPro" id="IPR001733">
    <property type="entry name" value="Peptidase_S26B"/>
</dbReference>
<feature type="compositionally biased region" description="Basic and acidic residues" evidence="2">
    <location>
        <begin position="197"/>
        <end position="213"/>
    </location>
</feature>
<dbReference type="NCBIfam" id="TIGR02228">
    <property type="entry name" value="sigpep_I_arch"/>
    <property type="match status" value="1"/>
</dbReference>
<feature type="compositionally biased region" description="Acidic residues" evidence="2">
    <location>
        <begin position="173"/>
        <end position="196"/>
    </location>
</feature>
<evidence type="ECO:0000256" key="3">
    <source>
        <dbReference type="SAM" id="Phobius"/>
    </source>
</evidence>
<dbReference type="EC" id="3.4.21.89" evidence="1"/>
<feature type="compositionally biased region" description="Low complexity" evidence="2">
    <location>
        <begin position="426"/>
        <end position="443"/>
    </location>
</feature>
<feature type="transmembrane region" description="Helical" evidence="3">
    <location>
        <begin position="470"/>
        <end position="490"/>
    </location>
</feature>
<feature type="region of interest" description="Disordered" evidence="2">
    <location>
        <begin position="173"/>
        <end position="235"/>
    </location>
</feature>
<keyword evidence="3" id="KW-1133">Transmembrane helix</keyword>
<evidence type="ECO:0000256" key="1">
    <source>
        <dbReference type="NCBIfam" id="TIGR02228"/>
    </source>
</evidence>
<evidence type="ECO:0000256" key="2">
    <source>
        <dbReference type="SAM" id="MobiDB-lite"/>
    </source>
</evidence>
<keyword evidence="5" id="KW-1185">Reference proteome</keyword>
<keyword evidence="3" id="KW-0472">Membrane</keyword>
<comment type="caution">
    <text evidence="4">The sequence shown here is derived from an EMBL/GenBank/DDBJ whole genome shotgun (WGS) entry which is preliminary data.</text>
</comment>
<accession>A0ABS4YJR4</accession>
<dbReference type="Proteomes" id="UP000698222">
    <property type="component" value="Unassembled WGS sequence"/>
</dbReference>
<organism evidence="4 5">
    <name type="scientific">Brachybacterium fresconis</name>
    <dbReference type="NCBI Taxonomy" id="173363"/>
    <lineage>
        <taxon>Bacteria</taxon>
        <taxon>Bacillati</taxon>
        <taxon>Actinomycetota</taxon>
        <taxon>Actinomycetes</taxon>
        <taxon>Micrococcales</taxon>
        <taxon>Dermabacteraceae</taxon>
        <taxon>Brachybacterium</taxon>
    </lineage>
</organism>
<protein>
    <recommendedName>
        <fullName evidence="1">Signal peptidase I</fullName>
        <ecNumber evidence="1">3.4.21.89</ecNumber>
    </recommendedName>
</protein>
<dbReference type="CDD" id="cd06530">
    <property type="entry name" value="S26_SPase_I"/>
    <property type="match status" value="1"/>
</dbReference>
<proteinExistence type="predicted"/>
<reference evidence="4 5" key="1">
    <citation type="submission" date="2021-03" db="EMBL/GenBank/DDBJ databases">
        <title>Sequencing the genomes of 1000 actinobacteria strains.</title>
        <authorList>
            <person name="Klenk H.-P."/>
        </authorList>
    </citation>
    <scope>NUCLEOTIDE SEQUENCE [LARGE SCALE GENOMIC DNA]</scope>
    <source>
        <strain evidence="4 5">DSM 14564</strain>
    </source>
</reference>
<dbReference type="InterPro" id="IPR019533">
    <property type="entry name" value="Peptidase_S26"/>
</dbReference>
<feature type="transmembrane region" description="Helical" evidence="3">
    <location>
        <begin position="20"/>
        <end position="42"/>
    </location>
</feature>
<evidence type="ECO:0000313" key="5">
    <source>
        <dbReference type="Proteomes" id="UP000698222"/>
    </source>
</evidence>
<sequence length="505" mass="52146">MSVRRTEPGGRGLVGRLADLALTVLAVAGAVCIVLVILSWAFNVSLMMFRTGSMSPTIPAGSVALVREIPATEMEVGDVVTVDRGTDLLPVTHRVVEIHDADASSGAVTFEMRGDANDTVDPEPYTTQQVQRVIFSVPRAARVIQWLGDPYVLGGLTIGASLLVVWAFWPRDDEESGPADADDEEPREVPPDDEQPHDEQPHDGPSEDGRSEDGPPDDDAPQDEGPAPGHDTSGRTVLRIGLLPLAAALMLGAPGPGHAESTLITGEHLRMQTEGDTEQMRNLAPGQSVVWTVGVWAEAPDPGQIRLGITGGGDLAEVDDALTVSVSGCSTPWVGDRCPSDAHELLAAEGLDSLAETEGTRALTTMPSDEERWLRVQVTLTAAASEADLSGADGRVLVHAVGAGDELSTGPDGPPDGQGPDGQGPDGQSPDGQGPDGGSSADAPDGDGSGDHARDGSTAGTPGELARTGAMAGAMIAVAAATLLLAGTVLRRRARRAGGAATRHR</sequence>
<evidence type="ECO:0000313" key="4">
    <source>
        <dbReference type="EMBL" id="MBP2408989.1"/>
    </source>
</evidence>